<reference evidence="2 3" key="1">
    <citation type="submission" date="2015-11" db="EMBL/GenBank/DDBJ databases">
        <title>Genomic analysis of 38 Legionella species identifies large and diverse effector repertoires.</title>
        <authorList>
            <person name="Burstein D."/>
            <person name="Amaro F."/>
            <person name="Zusman T."/>
            <person name="Lifshitz Z."/>
            <person name="Cohen O."/>
            <person name="Gilbert J.A."/>
            <person name="Pupko T."/>
            <person name="Shuman H.A."/>
            <person name="Segal G."/>
        </authorList>
    </citation>
    <scope>NUCLEOTIDE SEQUENCE [LARGE SCALE GENOMIC DNA]</scope>
    <source>
        <strain evidence="2 3">ATCC 49180</strain>
    </source>
</reference>
<dbReference type="PATRIC" id="fig|40335.7.peg.1270"/>
<organism evidence="2 3">
    <name type="scientific">Legionella tucsonensis</name>
    <dbReference type="NCBI Taxonomy" id="40335"/>
    <lineage>
        <taxon>Bacteria</taxon>
        <taxon>Pseudomonadati</taxon>
        <taxon>Pseudomonadota</taxon>
        <taxon>Gammaproteobacteria</taxon>
        <taxon>Legionellales</taxon>
        <taxon>Legionellaceae</taxon>
        <taxon>Legionella</taxon>
    </lineage>
</organism>
<feature type="coiled-coil region" evidence="1">
    <location>
        <begin position="1"/>
        <end position="28"/>
    </location>
</feature>
<evidence type="ECO:0000313" key="3">
    <source>
        <dbReference type="Proteomes" id="UP000054693"/>
    </source>
</evidence>
<keyword evidence="2" id="KW-0378">Hydrolase</keyword>
<keyword evidence="3" id="KW-1185">Reference proteome</keyword>
<accession>A0A0W0ZW37</accession>
<dbReference type="GO" id="GO:0016787">
    <property type="term" value="F:hydrolase activity"/>
    <property type="evidence" value="ECO:0007669"/>
    <property type="project" value="UniProtKB-KW"/>
</dbReference>
<dbReference type="AlphaFoldDB" id="A0A0W0ZW37"/>
<evidence type="ECO:0000313" key="2">
    <source>
        <dbReference type="EMBL" id="KTD73357.1"/>
    </source>
</evidence>
<dbReference type="OrthoDB" id="5651835at2"/>
<proteinExistence type="predicted"/>
<comment type="caution">
    <text evidence="2">The sequence shown here is derived from an EMBL/GenBank/DDBJ whole genome shotgun (WGS) entry which is preliminary data.</text>
</comment>
<name>A0A0W0ZW37_9GAMM</name>
<protein>
    <submittedName>
        <fullName evidence="2">Membrane-associated HD superfamily hydrolase</fullName>
    </submittedName>
</protein>
<dbReference type="EMBL" id="LNZA01000001">
    <property type="protein sequence ID" value="KTD73357.1"/>
    <property type="molecule type" value="Genomic_DNA"/>
</dbReference>
<gene>
    <name evidence="2" type="ORF">Ltuc_1204</name>
</gene>
<dbReference type="Proteomes" id="UP000054693">
    <property type="component" value="Unassembled WGS sequence"/>
</dbReference>
<dbReference type="RefSeq" id="WP_058520403.1">
    <property type="nucleotide sequence ID" value="NZ_CAAAIP010000001.1"/>
</dbReference>
<keyword evidence="1" id="KW-0175">Coiled coil</keyword>
<evidence type="ECO:0000256" key="1">
    <source>
        <dbReference type="SAM" id="Coils"/>
    </source>
</evidence>
<sequence length="284" mass="32438">MQSKDEANKLLEEKAEELRKKSFKEEKEEFLLNARREEQLAWSNFMARVRESSNVMDERTGKETTYWDQIKKLADDVINSEQTSINDWRSNMMSLLNLFAKLNKAINISSNQVSAEFLNLIKGETNYSPTLKALNQIPLIRAITHPKEIVYQGVKAAILHAIKGEGEFDVEAFKQKVTFEDGKVKIARLTYADDGIPLENEDKARKAFNKFVEIWLMENEYVPSPQKDGTYVHFASGAVLDQDTFNRLNDPQAKTNLGKFLDANAKFKFEDEAEAQSGLTPNNS</sequence>
<dbReference type="STRING" id="40335.Ltuc_1204"/>